<comment type="caution">
    <text evidence="1">The sequence shown here is derived from an EMBL/GenBank/DDBJ whole genome shotgun (WGS) entry which is preliminary data.</text>
</comment>
<dbReference type="InterPro" id="IPR011256">
    <property type="entry name" value="Reg_factor_effector_dom_sf"/>
</dbReference>
<protein>
    <submittedName>
        <fullName evidence="1">AraC family transcriptional regulator</fullName>
    </submittedName>
</protein>
<reference evidence="2" key="1">
    <citation type="journal article" date="2019" name="Int. J. Syst. Evol. Microbiol.">
        <title>The Global Catalogue of Microorganisms (GCM) 10K type strain sequencing project: providing services to taxonomists for standard genome sequencing and annotation.</title>
        <authorList>
            <consortium name="The Broad Institute Genomics Platform"/>
            <consortium name="The Broad Institute Genome Sequencing Center for Infectious Disease"/>
            <person name="Wu L."/>
            <person name="Ma J."/>
        </authorList>
    </citation>
    <scope>NUCLEOTIDE SEQUENCE [LARGE SCALE GENOMIC DNA]</scope>
    <source>
        <strain evidence="2">CGMCC 1.12237</strain>
    </source>
</reference>
<sequence length="172" mass="19798">MVAIVNTYKQSMPSTRFIGMKYGDEDRVNGSFGAKWHEWIETGRFEKLPPITEDFRQAYEDYDASIGLMRWKAGEKFEYWIGMFLPEGTTVPEGFESIDFPASNLGVCWLQGKESELFGIEDTCAQKLRADGFEVVTDEEGALWFFERYGNPRFTQPDENGNSILDICHFVK</sequence>
<accession>A0ABW0LMZ1</accession>
<proteinExistence type="predicted"/>
<dbReference type="Gene3D" id="3.20.80.10">
    <property type="entry name" value="Regulatory factor, effector binding domain"/>
    <property type="match status" value="1"/>
</dbReference>
<organism evidence="1 2">
    <name type="scientific">Lederbergia graminis</name>
    <dbReference type="NCBI Taxonomy" id="735518"/>
    <lineage>
        <taxon>Bacteria</taxon>
        <taxon>Bacillati</taxon>
        <taxon>Bacillota</taxon>
        <taxon>Bacilli</taxon>
        <taxon>Bacillales</taxon>
        <taxon>Bacillaceae</taxon>
        <taxon>Lederbergia</taxon>
    </lineage>
</organism>
<dbReference type="EMBL" id="JBHSMC010000026">
    <property type="protein sequence ID" value="MFC5466377.1"/>
    <property type="molecule type" value="Genomic_DNA"/>
</dbReference>
<dbReference type="Proteomes" id="UP001596147">
    <property type="component" value="Unassembled WGS sequence"/>
</dbReference>
<name>A0ABW0LMZ1_9BACI</name>
<gene>
    <name evidence="1" type="ORF">ACFPM4_16780</name>
</gene>
<dbReference type="RefSeq" id="WP_382354329.1">
    <property type="nucleotide sequence ID" value="NZ_JBHSMC010000026.1"/>
</dbReference>
<evidence type="ECO:0000313" key="1">
    <source>
        <dbReference type="EMBL" id="MFC5466377.1"/>
    </source>
</evidence>
<keyword evidence="2" id="KW-1185">Reference proteome</keyword>
<evidence type="ECO:0000313" key="2">
    <source>
        <dbReference type="Proteomes" id="UP001596147"/>
    </source>
</evidence>